<dbReference type="AlphaFoldDB" id="A0A7J7IEB6"/>
<evidence type="ECO:0000313" key="1">
    <source>
        <dbReference type="EMBL" id="KAF6001432.1"/>
    </source>
</evidence>
<proteinExistence type="predicted"/>
<sequence length="160" mass="17493">MHTVCVRVTEQFCRGHGNFYPAAALLDNLVSFVSEVFGAGHGSHGTEHLFLSSTALDAYERSACSATTTREQGCGLFPPKSLDNKGLEPARKVLASNFTPLTISAELLQARFREVIRPPCKVQLRIERYLEDKEGLVAFVDARVASRLVADASVLLRKAS</sequence>
<name>A0A7J7IEB6_9RHOD</name>
<reference evidence="1 2" key="1">
    <citation type="journal article" date="2020" name="J. Phycol.">
        <title>Comparative genome analysis reveals Cyanidiococcus gen. nov., a new extremophilic red algal genus sister to Cyanidioschyzon (Cyanidioschyzonaceae, Rhodophyta).</title>
        <authorList>
            <person name="Liu S.-L."/>
            <person name="Chiang Y.-R."/>
            <person name="Yoon H.S."/>
            <person name="Fu H.-Y."/>
        </authorList>
    </citation>
    <scope>NUCLEOTIDE SEQUENCE [LARGE SCALE GENOMIC DNA]</scope>
    <source>
        <strain evidence="1 2">THAL066</strain>
    </source>
</reference>
<organism evidence="1 2">
    <name type="scientific">Cyanidiococcus yangmingshanensis</name>
    <dbReference type="NCBI Taxonomy" id="2690220"/>
    <lineage>
        <taxon>Eukaryota</taxon>
        <taxon>Rhodophyta</taxon>
        <taxon>Bangiophyceae</taxon>
        <taxon>Cyanidiales</taxon>
        <taxon>Cyanidiaceae</taxon>
        <taxon>Cyanidiococcus</taxon>
    </lineage>
</organism>
<protein>
    <submittedName>
        <fullName evidence="1">Uncharacterized protein</fullName>
    </submittedName>
</protein>
<dbReference type="Proteomes" id="UP000530660">
    <property type="component" value="Unassembled WGS sequence"/>
</dbReference>
<dbReference type="EMBL" id="VWRR01000014">
    <property type="protein sequence ID" value="KAF6001432.1"/>
    <property type="molecule type" value="Genomic_DNA"/>
</dbReference>
<keyword evidence="2" id="KW-1185">Reference proteome</keyword>
<evidence type="ECO:0000313" key="2">
    <source>
        <dbReference type="Proteomes" id="UP000530660"/>
    </source>
</evidence>
<accession>A0A7J7IEB6</accession>
<gene>
    <name evidence="1" type="ORF">F1559_000995</name>
</gene>
<comment type="caution">
    <text evidence="1">The sequence shown here is derived from an EMBL/GenBank/DDBJ whole genome shotgun (WGS) entry which is preliminary data.</text>
</comment>